<gene>
    <name evidence="1" type="ORF">CLV92_1012</name>
</gene>
<evidence type="ECO:0000313" key="2">
    <source>
        <dbReference type="Proteomes" id="UP000239485"/>
    </source>
</evidence>
<protein>
    <submittedName>
        <fullName evidence="1">Uncharacterized protein</fullName>
    </submittedName>
</protein>
<comment type="caution">
    <text evidence="1">The sequence shown here is derived from an EMBL/GenBank/DDBJ whole genome shotgun (WGS) entry which is preliminary data.</text>
</comment>
<dbReference type="Proteomes" id="UP000239485">
    <property type="component" value="Unassembled WGS sequence"/>
</dbReference>
<proteinExistence type="predicted"/>
<keyword evidence="2" id="KW-1185">Reference proteome</keyword>
<name>A0A2S6IVX9_9ACTN</name>
<reference evidence="1 2" key="1">
    <citation type="submission" date="2018-02" db="EMBL/GenBank/DDBJ databases">
        <title>Genomic Encyclopedia of Archaeal and Bacterial Type Strains, Phase II (KMG-II): from individual species to whole genera.</title>
        <authorList>
            <person name="Goeker M."/>
        </authorList>
    </citation>
    <scope>NUCLEOTIDE SEQUENCE [LARGE SCALE GENOMIC DNA]</scope>
    <source>
        <strain evidence="1 2">DSM 22857</strain>
    </source>
</reference>
<evidence type="ECO:0000313" key="1">
    <source>
        <dbReference type="EMBL" id="PPK98311.1"/>
    </source>
</evidence>
<accession>A0A2S6IVX9</accession>
<sequence>MVQSWTSDTGKWVVTASDLDAATVQRVAETIEANGDARSVSELLSTMESVDLPAPPEPPFLTFRALYGVHDGGGEEPIFDVSITDDGIPWQANASTGPLEVDAEGELVDINGQLANAGSNGAEPGFVDWQPEPGIYAQMFGYVEKGYQDLIPLARTLQPARPDDLRITALPPVTPGS</sequence>
<dbReference type="EMBL" id="PTJD01000001">
    <property type="protein sequence ID" value="PPK98311.1"/>
    <property type="molecule type" value="Genomic_DNA"/>
</dbReference>
<dbReference type="AlphaFoldDB" id="A0A2S6IVX9"/>
<organism evidence="1 2">
    <name type="scientific">Kineococcus xinjiangensis</name>
    <dbReference type="NCBI Taxonomy" id="512762"/>
    <lineage>
        <taxon>Bacteria</taxon>
        <taxon>Bacillati</taxon>
        <taxon>Actinomycetota</taxon>
        <taxon>Actinomycetes</taxon>
        <taxon>Kineosporiales</taxon>
        <taxon>Kineosporiaceae</taxon>
        <taxon>Kineococcus</taxon>
    </lineage>
</organism>